<accession>A0A6N8L4A9</accession>
<feature type="chain" id="PRO_5026915760" evidence="1">
    <location>
        <begin position="27"/>
        <end position="234"/>
    </location>
</feature>
<dbReference type="AlphaFoldDB" id="A0A6N8L4A9"/>
<evidence type="ECO:0000313" key="2">
    <source>
        <dbReference type="EMBL" id="MVZ62602.1"/>
    </source>
</evidence>
<dbReference type="PROSITE" id="PS51257">
    <property type="entry name" value="PROKAR_LIPOPROTEIN"/>
    <property type="match status" value="1"/>
</dbReference>
<dbReference type="Proteomes" id="UP000435036">
    <property type="component" value="Unassembled WGS sequence"/>
</dbReference>
<proteinExistence type="predicted"/>
<keyword evidence="1" id="KW-0732">Signal</keyword>
<dbReference type="RefSeq" id="WP_160369327.1">
    <property type="nucleotide sequence ID" value="NZ_WSQA01000007.1"/>
</dbReference>
<feature type="signal peptide" evidence="1">
    <location>
        <begin position="1"/>
        <end position="26"/>
    </location>
</feature>
<evidence type="ECO:0000313" key="3">
    <source>
        <dbReference type="Proteomes" id="UP000435036"/>
    </source>
</evidence>
<gene>
    <name evidence="2" type="ORF">GQF63_11250</name>
</gene>
<dbReference type="OrthoDB" id="752687at2"/>
<protein>
    <submittedName>
        <fullName evidence="2">Uncharacterized protein</fullName>
    </submittedName>
</protein>
<keyword evidence="3" id="KW-1185">Reference proteome</keyword>
<organism evidence="2 3">
    <name type="scientific">Sphingobacterium humi</name>
    <dbReference type="NCBI Taxonomy" id="1796905"/>
    <lineage>
        <taxon>Bacteria</taxon>
        <taxon>Pseudomonadati</taxon>
        <taxon>Bacteroidota</taxon>
        <taxon>Sphingobacteriia</taxon>
        <taxon>Sphingobacteriales</taxon>
        <taxon>Sphingobacteriaceae</taxon>
        <taxon>Sphingobacterium</taxon>
    </lineage>
</organism>
<evidence type="ECO:0000256" key="1">
    <source>
        <dbReference type="SAM" id="SignalP"/>
    </source>
</evidence>
<sequence>MEKMKFVTFWIPLLLLNILSACSKDATEKNADYWNAKADEKSKELVALLESIPCENVDDFIQKTYVMSYYLVHPSIEQKADKLAKEYEILFHKWVDAIQKEGGVVDFAQMNPPVGRSCVNGKATLRYAQELSLEEVKAMMPGKYEAVKDFYKDVPCTNPNDWSAYFLRSGCCPEAVAIHKTIRSAEFVELVITYNVLVQRKMQLEGTVCEGGCANAAKPVVCKDGKPLVELTHN</sequence>
<reference evidence="2 3" key="1">
    <citation type="submission" date="2019-12" db="EMBL/GenBank/DDBJ databases">
        <authorList>
            <person name="Dong K."/>
        </authorList>
    </citation>
    <scope>NUCLEOTIDE SEQUENCE [LARGE SCALE GENOMIC DNA]</scope>
    <source>
        <strain evidence="2 3">JCM 31225</strain>
    </source>
</reference>
<dbReference type="EMBL" id="WSQA01000007">
    <property type="protein sequence ID" value="MVZ62602.1"/>
    <property type="molecule type" value="Genomic_DNA"/>
</dbReference>
<comment type="caution">
    <text evidence="2">The sequence shown here is derived from an EMBL/GenBank/DDBJ whole genome shotgun (WGS) entry which is preliminary data.</text>
</comment>
<name>A0A6N8L4A9_9SPHI</name>